<protein>
    <recommendedName>
        <fullName evidence="5">Alpha/beta hydrolase</fullName>
    </recommendedName>
</protein>
<dbReference type="PANTHER" id="PTHR40841:SF2">
    <property type="entry name" value="SIDEROPHORE-DEGRADING ESTERASE (EUROFUNG)"/>
    <property type="match status" value="1"/>
</dbReference>
<evidence type="ECO:0000313" key="4">
    <source>
        <dbReference type="Proteomes" id="UP000050668"/>
    </source>
</evidence>
<dbReference type="InterPro" id="IPR029058">
    <property type="entry name" value="AB_hydrolase_fold"/>
</dbReference>
<accession>A0ABR5JXY1</accession>
<gene>
    <name evidence="3" type="ORF">AEA09_15510</name>
</gene>
<dbReference type="InterPro" id="IPR052558">
    <property type="entry name" value="Siderophore_Hydrolase_D"/>
</dbReference>
<evidence type="ECO:0000256" key="1">
    <source>
        <dbReference type="ARBA" id="ARBA00005622"/>
    </source>
</evidence>
<dbReference type="RefSeq" id="WP_053584863.1">
    <property type="nucleotide sequence ID" value="NZ_LGRV01000005.1"/>
</dbReference>
<comment type="caution">
    <text evidence="3">The sequence shown here is derived from an EMBL/GenBank/DDBJ whole genome shotgun (WGS) entry which is preliminary data.</text>
</comment>
<dbReference type="InterPro" id="IPR000801">
    <property type="entry name" value="Esterase-like"/>
</dbReference>
<dbReference type="Pfam" id="PF00756">
    <property type="entry name" value="Esterase"/>
    <property type="match status" value="1"/>
</dbReference>
<dbReference type="Proteomes" id="UP000050668">
    <property type="component" value="Unassembled WGS sequence"/>
</dbReference>
<sequence length="248" mass="28501">MNRLELYSNHTNYLYNIDVYVPEGEVPIEGFPVYYVLDGASYFQIVKEAVRLQSRNAPKTGVKKAIVVGIGHGADMQERRFYDFTAPAASYIYPSRFKGKGHDNHGGAQDFNQFLEEELKPRIASDFPINTHQQILFGHSLAGYYVLWQLFNVKSNFQRYIAISPSIWWNEHELLEYSQTFVKKYQHSDEKVFIGVGELEMFMVDDAKLVAGTLEKTMSTSFYVAMEENHASIVPTVLSRALRFVNEN</sequence>
<comment type="similarity">
    <text evidence="1">Belongs to the esterase D family.</text>
</comment>
<organism evidence="3 4">
    <name type="scientific">Lysinibacillus contaminans</name>
    <dbReference type="NCBI Taxonomy" id="1293441"/>
    <lineage>
        <taxon>Bacteria</taxon>
        <taxon>Bacillati</taxon>
        <taxon>Bacillota</taxon>
        <taxon>Bacilli</taxon>
        <taxon>Bacillales</taxon>
        <taxon>Bacillaceae</taxon>
        <taxon>Lysinibacillus</taxon>
    </lineage>
</organism>
<keyword evidence="4" id="KW-1185">Reference proteome</keyword>
<proteinExistence type="inferred from homology"/>
<dbReference type="PANTHER" id="PTHR40841">
    <property type="entry name" value="SIDEROPHORE TRIACETYLFUSARININE C ESTERASE"/>
    <property type="match status" value="1"/>
</dbReference>
<evidence type="ECO:0000256" key="2">
    <source>
        <dbReference type="ARBA" id="ARBA00022801"/>
    </source>
</evidence>
<dbReference type="EMBL" id="LGRV01000005">
    <property type="protein sequence ID" value="KOS66907.1"/>
    <property type="molecule type" value="Genomic_DNA"/>
</dbReference>
<evidence type="ECO:0008006" key="5">
    <source>
        <dbReference type="Google" id="ProtNLM"/>
    </source>
</evidence>
<name>A0ABR5JXY1_9BACI</name>
<dbReference type="Gene3D" id="3.40.50.1820">
    <property type="entry name" value="alpha/beta hydrolase"/>
    <property type="match status" value="1"/>
</dbReference>
<reference evidence="4" key="1">
    <citation type="submission" date="2015-07" db="EMBL/GenBank/DDBJ databases">
        <title>Fjat-14205 dsm 2895.</title>
        <authorList>
            <person name="Liu B."/>
            <person name="Wang J."/>
            <person name="Zhu Y."/>
            <person name="Liu G."/>
            <person name="Chen Q."/>
            <person name="Chen Z."/>
            <person name="Lan J."/>
            <person name="Che J."/>
            <person name="Ge C."/>
            <person name="Shi H."/>
            <person name="Pan Z."/>
            <person name="Liu X."/>
        </authorList>
    </citation>
    <scope>NUCLEOTIDE SEQUENCE [LARGE SCALE GENOMIC DNA]</scope>
    <source>
        <strain evidence="4">DSM 25560</strain>
    </source>
</reference>
<evidence type="ECO:0000313" key="3">
    <source>
        <dbReference type="EMBL" id="KOS66907.1"/>
    </source>
</evidence>
<dbReference type="SUPFAM" id="SSF53474">
    <property type="entry name" value="alpha/beta-Hydrolases"/>
    <property type="match status" value="1"/>
</dbReference>
<keyword evidence="2" id="KW-0378">Hydrolase</keyword>